<accession>A0ACC1TJ18</accession>
<protein>
    <submittedName>
        <fullName evidence="1">Uncharacterized protein</fullName>
    </submittedName>
</protein>
<dbReference type="EMBL" id="MU795848">
    <property type="protein sequence ID" value="KAJ3804694.1"/>
    <property type="molecule type" value="Genomic_DNA"/>
</dbReference>
<reference evidence="1" key="1">
    <citation type="submission" date="2022-09" db="EMBL/GenBank/DDBJ databases">
        <title>A Global Phylogenomic Analysis of the Shiitake Genus Lentinula.</title>
        <authorList>
            <consortium name="DOE Joint Genome Institute"/>
            <person name="Sierra-Patev S."/>
            <person name="Min B."/>
            <person name="Naranjo-Ortiz M."/>
            <person name="Looney B."/>
            <person name="Konkel Z."/>
            <person name="Slot J.C."/>
            <person name="Sakamoto Y."/>
            <person name="Steenwyk J.L."/>
            <person name="Rokas A."/>
            <person name="Carro J."/>
            <person name="Camarero S."/>
            <person name="Ferreira P."/>
            <person name="Molpeceres G."/>
            <person name="Ruiz-Duenas F.J."/>
            <person name="Serrano A."/>
            <person name="Henrissat B."/>
            <person name="Drula E."/>
            <person name="Hughes K.W."/>
            <person name="Mata J.L."/>
            <person name="Ishikawa N.K."/>
            <person name="Vargas-Isla R."/>
            <person name="Ushijima S."/>
            <person name="Smith C.A."/>
            <person name="Ahrendt S."/>
            <person name="Andreopoulos W."/>
            <person name="He G."/>
            <person name="Labutti K."/>
            <person name="Lipzen A."/>
            <person name="Ng V."/>
            <person name="Riley R."/>
            <person name="Sandor L."/>
            <person name="Barry K."/>
            <person name="Martinez A.T."/>
            <person name="Xiao Y."/>
            <person name="Gibbons J.G."/>
            <person name="Terashima K."/>
            <person name="Grigoriev I.V."/>
            <person name="Hibbett D.S."/>
        </authorList>
    </citation>
    <scope>NUCLEOTIDE SEQUENCE</scope>
    <source>
        <strain evidence="1">TMI1499</strain>
    </source>
</reference>
<comment type="caution">
    <text evidence="1">The sequence shown here is derived from an EMBL/GenBank/DDBJ whole genome shotgun (WGS) entry which is preliminary data.</text>
</comment>
<name>A0ACC1TJ18_9AGAR</name>
<proteinExistence type="predicted"/>
<dbReference type="Proteomes" id="UP001163835">
    <property type="component" value="Unassembled WGS sequence"/>
</dbReference>
<gene>
    <name evidence="1" type="ORF">F5876DRAFT_70420</name>
</gene>
<organism evidence="1 2">
    <name type="scientific">Lentinula aff. lateritia</name>
    <dbReference type="NCBI Taxonomy" id="2804960"/>
    <lineage>
        <taxon>Eukaryota</taxon>
        <taxon>Fungi</taxon>
        <taxon>Dikarya</taxon>
        <taxon>Basidiomycota</taxon>
        <taxon>Agaricomycotina</taxon>
        <taxon>Agaricomycetes</taxon>
        <taxon>Agaricomycetidae</taxon>
        <taxon>Agaricales</taxon>
        <taxon>Marasmiineae</taxon>
        <taxon>Omphalotaceae</taxon>
        <taxon>Lentinula</taxon>
    </lineage>
</organism>
<evidence type="ECO:0000313" key="2">
    <source>
        <dbReference type="Proteomes" id="UP001163835"/>
    </source>
</evidence>
<sequence length="174" mass="19038">MAANRPQETDGIRLCRLTFSFFVHAQAGMSDGSLGGWLLASFLNIYLLYYLDTWGTLILASISNIIGSAIIVSAPPFPIFVIALFFIGIGACIYDASFAAYTAHFDEGPAMSLLFLAFGFCALIAPLVVVAMLENDVPWNTYYYVPLGILMLNVPLLWIIFGSYNQSEIQIEGA</sequence>
<keyword evidence="2" id="KW-1185">Reference proteome</keyword>
<evidence type="ECO:0000313" key="1">
    <source>
        <dbReference type="EMBL" id="KAJ3804694.1"/>
    </source>
</evidence>